<keyword evidence="16 18" id="KW-0407">Ion channel</keyword>
<dbReference type="SUPFAM" id="SSF63712">
    <property type="entry name" value="Nicotinic receptor ligand binding domain-like"/>
    <property type="match status" value="1"/>
</dbReference>
<evidence type="ECO:0000256" key="13">
    <source>
        <dbReference type="ARBA" id="ARBA00023214"/>
    </source>
</evidence>
<keyword evidence="13" id="KW-0868">Chloride</keyword>
<dbReference type="Pfam" id="PF02931">
    <property type="entry name" value="Neur_chan_LBD"/>
    <property type="match status" value="1"/>
</dbReference>
<evidence type="ECO:0000256" key="8">
    <source>
        <dbReference type="ARBA" id="ARBA00023136"/>
    </source>
</evidence>
<evidence type="ECO:0000256" key="9">
    <source>
        <dbReference type="ARBA" id="ARBA00023157"/>
    </source>
</evidence>
<dbReference type="GO" id="GO:0045211">
    <property type="term" value="C:postsynaptic membrane"/>
    <property type="evidence" value="ECO:0007669"/>
    <property type="project" value="UniProtKB-SubCell"/>
</dbReference>
<dbReference type="InterPro" id="IPR018000">
    <property type="entry name" value="Neurotransmitter_ion_chnl_CS"/>
</dbReference>
<feature type="transmembrane region" description="Helical" evidence="18">
    <location>
        <begin position="386"/>
        <end position="403"/>
    </location>
</feature>
<dbReference type="PRINTS" id="PR00253">
    <property type="entry name" value="GABAARECEPTR"/>
</dbReference>
<dbReference type="InterPro" id="IPR036734">
    <property type="entry name" value="Neur_chan_lig-bd_sf"/>
</dbReference>
<keyword evidence="2" id="KW-1003">Cell membrane</keyword>
<gene>
    <name evidence="21" type="primary">LOC115395158</name>
</gene>
<keyword evidence="7 18" id="KW-0406">Ion transport</keyword>
<accession>A0A672GJV3</accession>
<evidence type="ECO:0000256" key="3">
    <source>
        <dbReference type="ARBA" id="ARBA00022692"/>
    </source>
</evidence>
<keyword evidence="14" id="KW-0628">Postsynaptic cell membrane</keyword>
<dbReference type="PRINTS" id="PR00252">
    <property type="entry name" value="NRIONCHANNEL"/>
</dbReference>
<evidence type="ECO:0000256" key="1">
    <source>
        <dbReference type="ARBA" id="ARBA00022448"/>
    </source>
</evidence>
<keyword evidence="10" id="KW-0675">Receptor</keyword>
<evidence type="ECO:0000256" key="18">
    <source>
        <dbReference type="RuleBase" id="RU000687"/>
    </source>
</evidence>
<reference evidence="21" key="3">
    <citation type="submission" date="2025-09" db="UniProtKB">
        <authorList>
            <consortium name="Ensembl"/>
        </authorList>
    </citation>
    <scope>IDENTIFICATION</scope>
</reference>
<evidence type="ECO:0000256" key="5">
    <source>
        <dbReference type="ARBA" id="ARBA00022989"/>
    </source>
</evidence>
<evidence type="ECO:0000256" key="14">
    <source>
        <dbReference type="ARBA" id="ARBA00023257"/>
    </source>
</evidence>
<protein>
    <submittedName>
        <fullName evidence="21">Gamma-aminobutyric acid receptor subunit beta-2-like</fullName>
    </submittedName>
</protein>
<evidence type="ECO:0000256" key="12">
    <source>
        <dbReference type="ARBA" id="ARBA00023180"/>
    </source>
</evidence>
<keyword evidence="1 18" id="KW-0813">Transport</keyword>
<dbReference type="AlphaFoldDB" id="A0A672GJV3"/>
<evidence type="ECO:0000256" key="6">
    <source>
        <dbReference type="ARBA" id="ARBA00023018"/>
    </source>
</evidence>
<feature type="domain" description="Neurotransmitter-gated ion-channel ligand-binding" evidence="19">
    <location>
        <begin position="7"/>
        <end position="172"/>
    </location>
</feature>
<dbReference type="InterPro" id="IPR006202">
    <property type="entry name" value="Neur_chan_lig-bd"/>
</dbReference>
<dbReference type="NCBIfam" id="TIGR00860">
    <property type="entry name" value="LIC"/>
    <property type="match status" value="1"/>
</dbReference>
<dbReference type="FunFam" id="2.70.170.10:FF:000025">
    <property type="entry name" value="Gamma-aminobutyric acid type A receptor beta3 subunit"/>
    <property type="match status" value="1"/>
</dbReference>
<evidence type="ECO:0000256" key="4">
    <source>
        <dbReference type="ARBA" id="ARBA00022729"/>
    </source>
</evidence>
<dbReference type="PANTHER" id="PTHR18945">
    <property type="entry name" value="NEUROTRANSMITTER GATED ION CHANNEL"/>
    <property type="match status" value="1"/>
</dbReference>
<dbReference type="Ensembl" id="ENSSFAT00005019298.1">
    <property type="protein sequence ID" value="ENSSFAP00005018567.1"/>
    <property type="gene ID" value="ENSSFAG00005009614.1"/>
</dbReference>
<comment type="subcellular location">
    <subcellularLocation>
        <location evidence="17">Postsynaptic cell membrane</location>
        <topology evidence="17">Multi-pass membrane protein</topology>
    </subcellularLocation>
</comment>
<dbReference type="GO" id="GO:0005230">
    <property type="term" value="F:extracellular ligand-gated monoatomic ion channel activity"/>
    <property type="evidence" value="ECO:0007669"/>
    <property type="project" value="InterPro"/>
</dbReference>
<dbReference type="Pfam" id="PF02932">
    <property type="entry name" value="Neur_chan_memb"/>
    <property type="match status" value="1"/>
</dbReference>
<organism evidence="21 22">
    <name type="scientific">Salarias fasciatus</name>
    <name type="common">Jewelled blenny</name>
    <name type="synonym">Blennius fasciatus</name>
    <dbReference type="NCBI Taxonomy" id="181472"/>
    <lineage>
        <taxon>Eukaryota</taxon>
        <taxon>Metazoa</taxon>
        <taxon>Chordata</taxon>
        <taxon>Craniata</taxon>
        <taxon>Vertebrata</taxon>
        <taxon>Euteleostomi</taxon>
        <taxon>Actinopterygii</taxon>
        <taxon>Neopterygii</taxon>
        <taxon>Teleostei</taxon>
        <taxon>Neoteleostei</taxon>
        <taxon>Acanthomorphata</taxon>
        <taxon>Ovalentaria</taxon>
        <taxon>Blenniimorphae</taxon>
        <taxon>Blenniiformes</taxon>
        <taxon>Blennioidei</taxon>
        <taxon>Blenniidae</taxon>
        <taxon>Salariinae</taxon>
        <taxon>Salarias</taxon>
    </lineage>
</organism>
<keyword evidence="9" id="KW-1015">Disulfide bond</keyword>
<dbReference type="Proteomes" id="UP000472267">
    <property type="component" value="Chromosome 10"/>
</dbReference>
<dbReference type="InterPro" id="IPR038050">
    <property type="entry name" value="Neuro_actylchol_rec"/>
</dbReference>
<keyword evidence="12" id="KW-0325">Glycoprotein</keyword>
<dbReference type="InterPro" id="IPR002289">
    <property type="entry name" value="GABAAb_rcpt"/>
</dbReference>
<reference evidence="21" key="1">
    <citation type="submission" date="2019-06" db="EMBL/GenBank/DDBJ databases">
        <authorList>
            <consortium name="Wellcome Sanger Institute Data Sharing"/>
        </authorList>
    </citation>
    <scope>NUCLEOTIDE SEQUENCE [LARGE SCALE GENOMIC DNA]</scope>
</reference>
<evidence type="ECO:0000259" key="19">
    <source>
        <dbReference type="Pfam" id="PF02931"/>
    </source>
</evidence>
<evidence type="ECO:0000313" key="22">
    <source>
        <dbReference type="Proteomes" id="UP000472267"/>
    </source>
</evidence>
<dbReference type="GO" id="GO:0034707">
    <property type="term" value="C:chloride channel complex"/>
    <property type="evidence" value="ECO:0007669"/>
    <property type="project" value="UniProtKB-KW"/>
</dbReference>
<dbReference type="CDD" id="cd19053">
    <property type="entry name" value="LGIC_TM_GABAAR_beta"/>
    <property type="match status" value="1"/>
</dbReference>
<evidence type="ECO:0000256" key="16">
    <source>
        <dbReference type="ARBA" id="ARBA00023303"/>
    </source>
</evidence>
<evidence type="ECO:0000256" key="11">
    <source>
        <dbReference type="ARBA" id="ARBA00023173"/>
    </source>
</evidence>
<comment type="similarity">
    <text evidence="18">Belongs to the ligand-gated ion channel (TC 1.A.9) family.</text>
</comment>
<dbReference type="Gene3D" id="1.20.58.390">
    <property type="entry name" value="Neurotransmitter-gated ion-channel transmembrane domain"/>
    <property type="match status" value="1"/>
</dbReference>
<keyword evidence="11" id="KW-0869">Chloride channel</keyword>
<name>A0A672GJV3_SALFA</name>
<keyword evidence="22" id="KW-1185">Reference proteome</keyword>
<dbReference type="FunFam" id="1.20.58.390:FF:000004">
    <property type="entry name" value="Gamma-aminobutyric acid receptor subunit beta-2 isoform A"/>
    <property type="match status" value="1"/>
</dbReference>
<evidence type="ECO:0000256" key="10">
    <source>
        <dbReference type="ARBA" id="ARBA00023170"/>
    </source>
</evidence>
<dbReference type="Gene3D" id="2.70.170.10">
    <property type="entry name" value="Neurotransmitter-gated ion-channel ligand-binding domain"/>
    <property type="match status" value="1"/>
</dbReference>
<proteinExistence type="inferred from homology"/>
<dbReference type="GO" id="GO:0004890">
    <property type="term" value="F:GABA-A receptor activity"/>
    <property type="evidence" value="ECO:0007669"/>
    <property type="project" value="InterPro"/>
</dbReference>
<evidence type="ECO:0000256" key="7">
    <source>
        <dbReference type="ARBA" id="ARBA00023065"/>
    </source>
</evidence>
<keyword evidence="6" id="KW-0770">Synapse</keyword>
<dbReference type="PRINTS" id="PR01160">
    <property type="entry name" value="GABAARBETA"/>
</dbReference>
<keyword evidence="4" id="KW-0732">Signal</keyword>
<reference evidence="21" key="2">
    <citation type="submission" date="2025-08" db="UniProtKB">
        <authorList>
            <consortium name="Ensembl"/>
        </authorList>
    </citation>
    <scope>IDENTIFICATION</scope>
</reference>
<keyword evidence="15" id="KW-1071">Ligand-gated ion channel</keyword>
<keyword evidence="5 18" id="KW-1133">Transmembrane helix</keyword>
<dbReference type="InterPro" id="IPR036719">
    <property type="entry name" value="Neuro-gated_channel_TM_sf"/>
</dbReference>
<evidence type="ECO:0000259" key="20">
    <source>
        <dbReference type="Pfam" id="PF02932"/>
    </source>
</evidence>
<evidence type="ECO:0000313" key="21">
    <source>
        <dbReference type="Ensembl" id="ENSSFAP00005018567.1"/>
    </source>
</evidence>
<sequence>MPASNSNITNDYTLTMYFQQAWRDKRLSYSEIPLNLTLDNRVADQLWVPDTYFLNDKKSFVHGVTVKNRMIRLHPDGTVLYGLRITTTAACMMDLRRYPLDEQNCTLEIESYGYTTDDIEFSWRGGDNAVTGVDKIELPQFSIVDHKLISKNVVFSTGSYPRLSLSFKLKRNIGYFILQTYMPSILITILSWVSFWINYDASAARVALGITTVLTMTTINTHLRETLPKIPYVKAIDMYLMGCFVFVFLALLEYALVNYIFFGRGPQRQKRAAEKLMTANNEKLRMDPNKMDTHENILLGTLDIKNDMGVTELALGLNDPRNTMLTYDSSTLQYRKAGLARHNFGRNALERHMTQKKSRLRRRASQLKITIPDLTDVNSIDKWSRMIFPTVFSFFNIVYWLYYVN</sequence>
<keyword evidence="8 18" id="KW-0472">Membrane</keyword>
<evidence type="ECO:0000256" key="15">
    <source>
        <dbReference type="ARBA" id="ARBA00023286"/>
    </source>
</evidence>
<comment type="caution">
    <text evidence="18">Lacks conserved residue(s) required for the propagation of feature annotation.</text>
</comment>
<feature type="domain" description="Neurotransmitter-gated ion-channel transmembrane" evidence="20">
    <location>
        <begin position="180"/>
        <end position="400"/>
    </location>
</feature>
<dbReference type="GO" id="GO:0005254">
    <property type="term" value="F:chloride channel activity"/>
    <property type="evidence" value="ECO:0007669"/>
    <property type="project" value="UniProtKB-KW"/>
</dbReference>
<feature type="transmembrane region" description="Helical" evidence="18">
    <location>
        <begin position="173"/>
        <end position="197"/>
    </location>
</feature>
<dbReference type="PROSITE" id="PS00236">
    <property type="entry name" value="NEUROTR_ION_CHANNEL"/>
    <property type="match status" value="1"/>
</dbReference>
<keyword evidence="3 18" id="KW-0812">Transmembrane</keyword>
<dbReference type="InterPro" id="IPR006029">
    <property type="entry name" value="Neurotrans-gated_channel_TM"/>
</dbReference>
<evidence type="ECO:0000256" key="2">
    <source>
        <dbReference type="ARBA" id="ARBA00022475"/>
    </source>
</evidence>
<dbReference type="InterPro" id="IPR006201">
    <property type="entry name" value="Neur_channel"/>
</dbReference>
<dbReference type="InterPro" id="IPR006028">
    <property type="entry name" value="GABAA/Glycine_rcpt"/>
</dbReference>
<evidence type="ECO:0000256" key="17">
    <source>
        <dbReference type="ARBA" id="ARBA00034104"/>
    </source>
</evidence>
<dbReference type="SUPFAM" id="SSF90112">
    <property type="entry name" value="Neurotransmitter-gated ion-channel transmembrane pore"/>
    <property type="match status" value="1"/>
</dbReference>
<feature type="transmembrane region" description="Helical" evidence="18">
    <location>
        <begin position="238"/>
        <end position="261"/>
    </location>
</feature>